<proteinExistence type="predicted"/>
<dbReference type="PANTHER" id="PTHR47572:SF4">
    <property type="entry name" value="LACTONASE DRP35"/>
    <property type="match status" value="1"/>
</dbReference>
<dbReference type="InterPro" id="IPR013658">
    <property type="entry name" value="SGL"/>
</dbReference>
<evidence type="ECO:0000313" key="3">
    <source>
        <dbReference type="EMBL" id="QUT07793.1"/>
    </source>
</evidence>
<reference evidence="3" key="1">
    <citation type="submission" date="2021-04" db="EMBL/GenBank/DDBJ databases">
        <title>Isolation of p-tert-butylphenol degrading bacteria Sphingobium phenoxybenzoativorans Tas13 from active sludge.</title>
        <authorList>
            <person name="Li Y."/>
        </authorList>
    </citation>
    <scope>NUCLEOTIDE SEQUENCE</scope>
    <source>
        <strain evidence="3">Tas13</strain>
    </source>
</reference>
<dbReference type="PANTHER" id="PTHR47572">
    <property type="entry name" value="LIPOPROTEIN-RELATED"/>
    <property type="match status" value="1"/>
</dbReference>
<evidence type="ECO:0000256" key="1">
    <source>
        <dbReference type="ARBA" id="ARBA00022801"/>
    </source>
</evidence>
<dbReference type="SUPFAM" id="SSF63829">
    <property type="entry name" value="Calcium-dependent phosphotriesterase"/>
    <property type="match status" value="1"/>
</dbReference>
<dbReference type="GO" id="GO:0016787">
    <property type="term" value="F:hydrolase activity"/>
    <property type="evidence" value="ECO:0007669"/>
    <property type="project" value="UniProtKB-KW"/>
</dbReference>
<dbReference type="Proteomes" id="UP000681425">
    <property type="component" value="Chromosome"/>
</dbReference>
<dbReference type="Gene3D" id="2.120.10.30">
    <property type="entry name" value="TolB, C-terminal domain"/>
    <property type="match status" value="1"/>
</dbReference>
<keyword evidence="1" id="KW-0378">Hydrolase</keyword>
<gene>
    <name evidence="3" type="ORF">KFK14_10650</name>
</gene>
<accession>A0A975KAG7</accession>
<evidence type="ECO:0000313" key="4">
    <source>
        <dbReference type="Proteomes" id="UP000681425"/>
    </source>
</evidence>
<protein>
    <submittedName>
        <fullName evidence="3">SMP-30/gluconolactonase/LRE family protein</fullName>
    </submittedName>
</protein>
<name>A0A975KAG7_9SPHN</name>
<dbReference type="Pfam" id="PF08450">
    <property type="entry name" value="SGL"/>
    <property type="match status" value="1"/>
</dbReference>
<dbReference type="InterPro" id="IPR011042">
    <property type="entry name" value="6-blade_b-propeller_TolB-like"/>
</dbReference>
<dbReference type="AlphaFoldDB" id="A0A975KAG7"/>
<evidence type="ECO:0000259" key="2">
    <source>
        <dbReference type="Pfam" id="PF08450"/>
    </source>
</evidence>
<organism evidence="3 4">
    <name type="scientific">Sphingobium phenoxybenzoativorans</name>
    <dbReference type="NCBI Taxonomy" id="1592790"/>
    <lineage>
        <taxon>Bacteria</taxon>
        <taxon>Pseudomonadati</taxon>
        <taxon>Pseudomonadota</taxon>
        <taxon>Alphaproteobacteria</taxon>
        <taxon>Sphingomonadales</taxon>
        <taxon>Sphingomonadaceae</taxon>
        <taxon>Sphingobium</taxon>
    </lineage>
</organism>
<dbReference type="KEGG" id="spph:KFK14_10650"/>
<dbReference type="RefSeq" id="WP_212610767.1">
    <property type="nucleotide sequence ID" value="NZ_CP073910.1"/>
</dbReference>
<sequence>MAEFEILASGYRFVEAPRVDGNDILYFADLLGGGVHRRDSQGCKPVLPGRMWVGGVLMNADGRIICSGKGGLVIANPDTGDAADLLTEIDGEPIIAVNDIEAASDGGLYGGTIDFTAAFETHQPLSPGKLFHLSSNGQTTIFRDDVFASNGISYSPDRGTLYHSETSVGIWAWDIGQDAMLANGRIIIEVEDSDGLAVDTDGGIWVACYQSAEVIRYMPGGQVDRRIPLPFPNIISLDFGGPGDRWLYVSTGGQNAEGEPVGGVIRFDTGIRGIRSATARFGQTI</sequence>
<keyword evidence="4" id="KW-1185">Reference proteome</keyword>
<dbReference type="EMBL" id="CP073910">
    <property type="protein sequence ID" value="QUT07793.1"/>
    <property type="molecule type" value="Genomic_DNA"/>
</dbReference>
<dbReference type="InterPro" id="IPR051262">
    <property type="entry name" value="SMP-30/CGR1_Lactonase"/>
</dbReference>
<feature type="domain" description="SMP-30/Gluconolactonase/LRE-like region" evidence="2">
    <location>
        <begin position="15"/>
        <end position="251"/>
    </location>
</feature>